<sequence length="177" mass="19244">MKLFSENIEDLRTLYIANLKKALDMEQKITKALPTMIEKSTDPQLATAFRNHLTETQGHVAKVESILRDATNGNADTSTCKAISALITEAEDNIKDAGDTSIRDITLIASAQQVEHHEIAVYGTLRTWAELLGDDDAADLLDSILDEEKNADELLSTISDSVNTTAAEPKTVTSTAV</sequence>
<protein>
    <submittedName>
        <fullName evidence="1">Ferritin-like metal-binding protein YciE</fullName>
    </submittedName>
</protein>
<proteinExistence type="predicted"/>
<name>A0A7W8IHL6_9BACT</name>
<reference evidence="1" key="1">
    <citation type="submission" date="2020-08" db="EMBL/GenBank/DDBJ databases">
        <title>Genomic Encyclopedia of Type Strains, Phase IV (KMG-V): Genome sequencing to study the core and pangenomes of soil and plant-associated prokaryotes.</title>
        <authorList>
            <person name="Whitman W."/>
        </authorList>
    </citation>
    <scope>NUCLEOTIDE SEQUENCE [LARGE SCALE GENOMIC DNA]</scope>
    <source>
        <strain evidence="1">M8UP27</strain>
    </source>
</reference>
<accession>A0A7W8IHL6</accession>
<gene>
    <name evidence="1" type="ORF">HDF09_001111</name>
</gene>
<dbReference type="InterPro" id="IPR047114">
    <property type="entry name" value="YciF"/>
</dbReference>
<dbReference type="InterPro" id="IPR012347">
    <property type="entry name" value="Ferritin-like"/>
</dbReference>
<dbReference type="InterPro" id="IPR010287">
    <property type="entry name" value="DUF892_YciF-like"/>
</dbReference>
<dbReference type="PANTHER" id="PTHR30565">
    <property type="entry name" value="PROTEIN YCIF"/>
    <property type="match status" value="1"/>
</dbReference>
<dbReference type="Pfam" id="PF05974">
    <property type="entry name" value="DUF892"/>
    <property type="match status" value="1"/>
</dbReference>
<dbReference type="SUPFAM" id="SSF47240">
    <property type="entry name" value="Ferritin-like"/>
    <property type="match status" value="1"/>
</dbReference>
<evidence type="ECO:0000313" key="1">
    <source>
        <dbReference type="EMBL" id="MBB5316461.1"/>
    </source>
</evidence>
<dbReference type="EMBL" id="JACHDY010000001">
    <property type="protein sequence ID" value="MBB5316461.1"/>
    <property type="molecule type" value="Genomic_DNA"/>
</dbReference>
<dbReference type="AlphaFoldDB" id="A0A7W8IHL6"/>
<dbReference type="InterPro" id="IPR009078">
    <property type="entry name" value="Ferritin-like_SF"/>
</dbReference>
<comment type="caution">
    <text evidence="1">The sequence shown here is derived from an EMBL/GenBank/DDBJ whole genome shotgun (WGS) entry which is preliminary data.</text>
</comment>
<dbReference type="Gene3D" id="1.20.1260.10">
    <property type="match status" value="1"/>
</dbReference>
<dbReference type="Proteomes" id="UP000568106">
    <property type="component" value="Unassembled WGS sequence"/>
</dbReference>
<organism evidence="1 2">
    <name type="scientific">Tunturiibacter empetritectus</name>
    <dbReference type="NCBI Taxonomy" id="3069691"/>
    <lineage>
        <taxon>Bacteria</taxon>
        <taxon>Pseudomonadati</taxon>
        <taxon>Acidobacteriota</taxon>
        <taxon>Terriglobia</taxon>
        <taxon>Terriglobales</taxon>
        <taxon>Acidobacteriaceae</taxon>
        <taxon>Tunturiibacter</taxon>
    </lineage>
</organism>
<dbReference type="PANTHER" id="PTHR30565:SF9">
    <property type="entry name" value="PROTEIN YCIF"/>
    <property type="match status" value="1"/>
</dbReference>
<evidence type="ECO:0000313" key="2">
    <source>
        <dbReference type="Proteomes" id="UP000568106"/>
    </source>
</evidence>
<keyword evidence="2" id="KW-1185">Reference proteome</keyword>